<sequence length="263" mass="27467">MAPLNLLTVVSASFLVLAKVNGAVAAQKPTYKVEFGKDGHCLSEVNAARLAAGFSELVQAETGNTEARLPDKATTPPEEGDGWAWMPVCNALIPESAEQKTSRTGATAQFQSGTYAYHPVENPDNVDCKAVVDKWKGAYSNFDGLPPANKEEEDLYDIQENVSFVALYNPTDKATADCRVVTCTKTTPGAEADGGTGRAGQNTETKASALICMTAPDVLVEGGDAPFTEDQWGQIVTALEGSASAVAPGVVGLALAILGLSLL</sequence>
<dbReference type="EMBL" id="HG685829">
    <property type="protein sequence ID" value="CDJ33927.1"/>
    <property type="molecule type" value="Genomic_DNA"/>
</dbReference>
<dbReference type="AlphaFoldDB" id="U6KCI8"/>
<proteinExistence type="predicted"/>
<accession>U6KCI8</accession>
<evidence type="ECO:0000256" key="1">
    <source>
        <dbReference type="SAM" id="SignalP"/>
    </source>
</evidence>
<dbReference type="Pfam" id="PF11054">
    <property type="entry name" value="Surface_antigen"/>
    <property type="match status" value="1"/>
</dbReference>
<evidence type="ECO:0000313" key="3">
    <source>
        <dbReference type="Proteomes" id="UP000030744"/>
    </source>
</evidence>
<keyword evidence="1" id="KW-0732">Signal</keyword>
<dbReference type="RefSeq" id="XP_013356490.1">
    <property type="nucleotide sequence ID" value="XM_013501036.1"/>
</dbReference>
<dbReference type="GeneID" id="25376733"/>
<feature type="chain" id="PRO_5004672551" evidence="1">
    <location>
        <begin position="19"/>
        <end position="263"/>
    </location>
</feature>
<feature type="signal peptide" evidence="1">
    <location>
        <begin position="1"/>
        <end position="18"/>
    </location>
</feature>
<name>U6KCI8_9EIME</name>
<dbReference type="Proteomes" id="UP000030744">
    <property type="component" value="Unassembled WGS sequence"/>
</dbReference>
<reference evidence="2" key="2">
    <citation type="submission" date="2013-10" db="EMBL/GenBank/DDBJ databases">
        <authorList>
            <person name="Aslett M."/>
        </authorList>
    </citation>
    <scope>NUCLEOTIDE SEQUENCE [LARGE SCALE GENOMIC DNA]</scope>
    <source>
        <strain evidence="2">Houghton</strain>
    </source>
</reference>
<organism evidence="2 3">
    <name type="scientific">Eimeria mitis</name>
    <dbReference type="NCBI Taxonomy" id="44415"/>
    <lineage>
        <taxon>Eukaryota</taxon>
        <taxon>Sar</taxon>
        <taxon>Alveolata</taxon>
        <taxon>Apicomplexa</taxon>
        <taxon>Conoidasida</taxon>
        <taxon>Coccidia</taxon>
        <taxon>Eucoccidiorida</taxon>
        <taxon>Eimeriorina</taxon>
        <taxon>Eimeriidae</taxon>
        <taxon>Eimeria</taxon>
    </lineage>
</organism>
<reference evidence="2" key="1">
    <citation type="submission" date="2013-10" db="EMBL/GenBank/DDBJ databases">
        <title>Genomic analysis of the causative agents of coccidiosis in chickens.</title>
        <authorList>
            <person name="Reid A.J."/>
            <person name="Blake D."/>
            <person name="Billington K."/>
            <person name="Browne H."/>
            <person name="Dunn M."/>
            <person name="Hung S."/>
            <person name="Kawahara F."/>
            <person name="Miranda-Saavedra D."/>
            <person name="Mourier T."/>
            <person name="Nagra H."/>
            <person name="Otto T.D."/>
            <person name="Rawlings N."/>
            <person name="Sanchez A."/>
            <person name="Sanders M."/>
            <person name="Subramaniam C."/>
            <person name="Tay Y."/>
            <person name="Dear P."/>
            <person name="Doerig C."/>
            <person name="Gruber A."/>
            <person name="Parkinson J."/>
            <person name="Shirley M."/>
            <person name="Wan K.L."/>
            <person name="Berriman M."/>
            <person name="Tomley F."/>
            <person name="Pain A."/>
        </authorList>
    </citation>
    <scope>NUCLEOTIDE SEQUENCE [LARGE SCALE GENOMIC DNA]</scope>
    <source>
        <strain evidence="2">Houghton</strain>
    </source>
</reference>
<gene>
    <name evidence="2" type="ORF">EMH_0017990</name>
</gene>
<dbReference type="VEuPathDB" id="ToxoDB:EMH_0017990"/>
<dbReference type="InterPro" id="IPR021288">
    <property type="entry name" value="Surface_antigen"/>
</dbReference>
<keyword evidence="3" id="KW-1185">Reference proteome</keyword>
<dbReference type="OrthoDB" id="346659at2759"/>
<evidence type="ECO:0000313" key="2">
    <source>
        <dbReference type="EMBL" id="CDJ33927.1"/>
    </source>
</evidence>
<protein>
    <submittedName>
        <fullName evidence="2">SAG family member</fullName>
    </submittedName>
</protein>